<evidence type="ECO:0000313" key="1">
    <source>
        <dbReference type="EMBL" id="RKD32156.1"/>
    </source>
</evidence>
<dbReference type="Proteomes" id="UP000284277">
    <property type="component" value="Unassembled WGS sequence"/>
</dbReference>
<evidence type="ECO:0008006" key="3">
    <source>
        <dbReference type="Google" id="ProtNLM"/>
    </source>
</evidence>
<comment type="caution">
    <text evidence="1">The sequence shown here is derived from an EMBL/GenBank/DDBJ whole genome shotgun (WGS) entry which is preliminary data.</text>
</comment>
<evidence type="ECO:0000313" key="2">
    <source>
        <dbReference type="Proteomes" id="UP000284277"/>
    </source>
</evidence>
<keyword evidence="2" id="KW-1185">Reference proteome</keyword>
<reference evidence="1 2" key="1">
    <citation type="submission" date="2016-08" db="EMBL/GenBank/DDBJ databases">
        <title>A new outlook on sporulation: Clostridium algidixylanolyticum.</title>
        <authorList>
            <person name="Poppleton D.I."/>
            <person name="Gribaldo S."/>
        </authorList>
    </citation>
    <scope>NUCLEOTIDE SEQUENCE [LARGE SCALE GENOMIC DNA]</scope>
    <source>
        <strain evidence="1 2">SPL73</strain>
    </source>
</reference>
<organism evidence="1 2">
    <name type="scientific">Lacrimispora algidixylanolytica</name>
    <dbReference type="NCBI Taxonomy" id="94868"/>
    <lineage>
        <taxon>Bacteria</taxon>
        <taxon>Bacillati</taxon>
        <taxon>Bacillota</taxon>
        <taxon>Clostridia</taxon>
        <taxon>Lachnospirales</taxon>
        <taxon>Lachnospiraceae</taxon>
        <taxon>Lacrimispora</taxon>
    </lineage>
</organism>
<dbReference type="AlphaFoldDB" id="A0A419T407"/>
<accession>A0A419T407</accession>
<dbReference type="RefSeq" id="WP_158585017.1">
    <property type="nucleotide sequence ID" value="NZ_MCIA01000013.1"/>
</dbReference>
<dbReference type="OrthoDB" id="1851194at2"/>
<protein>
    <recommendedName>
        <fullName evidence="3">DUF2313 domain-containing protein</fullName>
    </recommendedName>
</protein>
<proteinExistence type="predicted"/>
<name>A0A419T407_9FIRM</name>
<dbReference type="EMBL" id="MCIA01000013">
    <property type="protein sequence ID" value="RKD32156.1"/>
    <property type="molecule type" value="Genomic_DNA"/>
</dbReference>
<gene>
    <name evidence="1" type="ORF">BET01_17865</name>
</gene>
<sequence>MIREVDLLSYIPDFLKEYEEMKTIQEVMQSEIQRMEDETEVLFDNQFIMSSDLDNIRRYEQMLHLQASSKDTLADRRFKVLSKWNRIIPYTKVTLRQRLAVLCGEDGYTLDIDPDKKVIVKVALKSKRNLNEVKKMLEEFVPCNMVIDLDLLYNQHHLLSGFKHKQLGAWSHRHIRNEVLISGK</sequence>
<dbReference type="InterPro" id="IPR018755">
    <property type="entry name" value="Phage_Mu_Gp48"/>
</dbReference>
<dbReference type="Pfam" id="PF10076">
    <property type="entry name" value="Phage_Mu_Gp48"/>
    <property type="match status" value="1"/>
</dbReference>